<dbReference type="PROSITE" id="PS00480">
    <property type="entry name" value="CITRATE_SYNTHASE"/>
    <property type="match status" value="1"/>
</dbReference>
<sequence>MITTSEAGLAGVVAGQTALSTVGKKGFGLTYRGYSIEDLSEHASFEEVAWLLLHGELPLYEQLVSFSEDLQVRRSLPDHLKQILEILPRKSHPMDVLRTGCSVMGCLEPEESAEQQYEIAMRLLSSFPSMLCYWHHYHHSGQRIEVETDDDSIAAHFLHLLHGTPAAEHLCRALDVSLILYAEHEYNASTFAARITASTMSDLYSGITTGIGTLRGPLHGGANEASMELIESYVNADAAEQGVMDRLAAKQKIMGFGHRVYKTVDPRSDVIKRWSHTLCDETALVPLYEISERIEAVMRREKGLFPNLDFYAATVFHCLGIPTTMFTPLFVFARTAGWSAHVFEQRGNNRLIRPAAEYNGPGPRVFVPINERA</sequence>
<evidence type="ECO:0000256" key="6">
    <source>
        <dbReference type="PIRNR" id="PIRNR001369"/>
    </source>
</evidence>
<evidence type="ECO:0000256" key="7">
    <source>
        <dbReference type="RuleBase" id="RU003406"/>
    </source>
</evidence>
<dbReference type="Pfam" id="PF00285">
    <property type="entry name" value="Citrate_synt"/>
    <property type="match status" value="1"/>
</dbReference>
<organism evidence="8 9">
    <name type="scientific">Novipirellula rosea</name>
    <dbReference type="NCBI Taxonomy" id="1031540"/>
    <lineage>
        <taxon>Bacteria</taxon>
        <taxon>Pseudomonadati</taxon>
        <taxon>Planctomycetota</taxon>
        <taxon>Planctomycetia</taxon>
        <taxon>Pirellulales</taxon>
        <taxon>Pirellulaceae</taxon>
        <taxon>Novipirellula</taxon>
    </lineage>
</organism>
<dbReference type="InterPro" id="IPR019810">
    <property type="entry name" value="Citrate_synthase_AS"/>
</dbReference>
<dbReference type="PRINTS" id="PR00143">
    <property type="entry name" value="CITRTSNTHASE"/>
</dbReference>
<evidence type="ECO:0000256" key="5">
    <source>
        <dbReference type="ARBA" id="ARBA00049288"/>
    </source>
</evidence>
<dbReference type="Gene3D" id="1.10.230.10">
    <property type="entry name" value="Cytochrome P450-Terp, domain 2"/>
    <property type="match status" value="1"/>
</dbReference>
<proteinExistence type="inferred from homology"/>
<dbReference type="EMBL" id="BAABGA010000039">
    <property type="protein sequence ID" value="GAA4456908.1"/>
    <property type="molecule type" value="Genomic_DNA"/>
</dbReference>
<gene>
    <name evidence="8" type="primary">prpC</name>
    <name evidence="8" type="ORF">GCM10023156_32940</name>
</gene>
<evidence type="ECO:0000313" key="9">
    <source>
        <dbReference type="Proteomes" id="UP001500840"/>
    </source>
</evidence>
<dbReference type="NCBIfam" id="NF009006">
    <property type="entry name" value="PRK12351.1"/>
    <property type="match status" value="1"/>
</dbReference>
<dbReference type="InterPro" id="IPR036969">
    <property type="entry name" value="Citrate_synthase_sf"/>
</dbReference>
<dbReference type="InterPro" id="IPR016143">
    <property type="entry name" value="Citrate_synth-like_sm_a-sub"/>
</dbReference>
<comment type="catalytic activity">
    <reaction evidence="5">
        <text>oxaloacetate + acetyl-CoA + H2O = citrate + CoA + H(+)</text>
        <dbReference type="Rhea" id="RHEA:16845"/>
        <dbReference type="ChEBI" id="CHEBI:15377"/>
        <dbReference type="ChEBI" id="CHEBI:15378"/>
        <dbReference type="ChEBI" id="CHEBI:16452"/>
        <dbReference type="ChEBI" id="CHEBI:16947"/>
        <dbReference type="ChEBI" id="CHEBI:57287"/>
        <dbReference type="ChEBI" id="CHEBI:57288"/>
        <dbReference type="EC" id="2.3.3.16"/>
    </reaction>
</comment>
<dbReference type="InterPro" id="IPR016142">
    <property type="entry name" value="Citrate_synth-like_lrg_a-sub"/>
</dbReference>
<dbReference type="Proteomes" id="UP001500840">
    <property type="component" value="Unassembled WGS sequence"/>
</dbReference>
<reference evidence="9" key="1">
    <citation type="journal article" date="2019" name="Int. J. Syst. Evol. Microbiol.">
        <title>The Global Catalogue of Microorganisms (GCM) 10K type strain sequencing project: providing services to taxonomists for standard genome sequencing and annotation.</title>
        <authorList>
            <consortium name="The Broad Institute Genomics Platform"/>
            <consortium name="The Broad Institute Genome Sequencing Center for Infectious Disease"/>
            <person name="Wu L."/>
            <person name="Ma J."/>
        </authorList>
    </citation>
    <scope>NUCLEOTIDE SEQUENCE [LARGE SCALE GENOMIC DNA]</scope>
    <source>
        <strain evidence="9">JCM 17759</strain>
    </source>
</reference>
<dbReference type="Gene3D" id="1.10.580.10">
    <property type="entry name" value="Citrate Synthase, domain 1"/>
    <property type="match status" value="1"/>
</dbReference>
<dbReference type="InterPro" id="IPR011278">
    <property type="entry name" value="2-MeCitrate/Citrate_synth_II"/>
</dbReference>
<dbReference type="SUPFAM" id="SSF48256">
    <property type="entry name" value="Citrate synthase"/>
    <property type="match status" value="1"/>
</dbReference>
<dbReference type="RefSeq" id="WP_345323737.1">
    <property type="nucleotide sequence ID" value="NZ_BAABGA010000039.1"/>
</dbReference>
<dbReference type="InterPro" id="IPR024176">
    <property type="entry name" value="Citrate_synthase_bac-typ"/>
</dbReference>
<comment type="pathway">
    <text evidence="1">Carbohydrate metabolism; tricarboxylic acid cycle; isocitrate from oxaloacetate: step 1/2.</text>
</comment>
<keyword evidence="4 6" id="KW-0808">Transferase</keyword>
<keyword evidence="3" id="KW-0816">Tricarboxylic acid cycle</keyword>
<evidence type="ECO:0000256" key="2">
    <source>
        <dbReference type="ARBA" id="ARBA00010566"/>
    </source>
</evidence>
<evidence type="ECO:0000256" key="4">
    <source>
        <dbReference type="ARBA" id="ARBA00022679"/>
    </source>
</evidence>
<dbReference type="PANTHER" id="PTHR11739:SF25">
    <property type="entry name" value="CITRATE SYNTHASE-RELATED PROTEIN DDB_G0287281"/>
    <property type="match status" value="1"/>
</dbReference>
<dbReference type="PANTHER" id="PTHR11739">
    <property type="entry name" value="CITRATE SYNTHASE"/>
    <property type="match status" value="1"/>
</dbReference>
<evidence type="ECO:0000256" key="1">
    <source>
        <dbReference type="ARBA" id="ARBA00004751"/>
    </source>
</evidence>
<name>A0ABP8MZ78_9BACT</name>
<dbReference type="PIRSF" id="PIRSF001369">
    <property type="entry name" value="Citrate_synth"/>
    <property type="match status" value="1"/>
</dbReference>
<comment type="similarity">
    <text evidence="2 6 7">Belongs to the citrate synthase family.</text>
</comment>
<evidence type="ECO:0000313" key="8">
    <source>
        <dbReference type="EMBL" id="GAA4456908.1"/>
    </source>
</evidence>
<comment type="caution">
    <text evidence="8">The sequence shown here is derived from an EMBL/GenBank/DDBJ whole genome shotgun (WGS) entry which is preliminary data.</text>
</comment>
<evidence type="ECO:0000256" key="3">
    <source>
        <dbReference type="ARBA" id="ARBA00022532"/>
    </source>
</evidence>
<accession>A0ABP8MZ78</accession>
<dbReference type="InterPro" id="IPR002020">
    <property type="entry name" value="Citrate_synthase"/>
</dbReference>
<keyword evidence="9" id="KW-1185">Reference proteome</keyword>
<protein>
    <recommendedName>
        <fullName evidence="6">Citrate synthase</fullName>
    </recommendedName>
</protein>
<dbReference type="NCBIfam" id="TIGR01800">
    <property type="entry name" value="cit_synth_II"/>
    <property type="match status" value="1"/>
</dbReference>